<dbReference type="Proteomes" id="UP000053477">
    <property type="component" value="Unassembled WGS sequence"/>
</dbReference>
<evidence type="ECO:0000256" key="1">
    <source>
        <dbReference type="SAM" id="MobiDB-lite"/>
    </source>
</evidence>
<protein>
    <submittedName>
        <fullName evidence="2">Uncharacterized protein</fullName>
    </submittedName>
</protein>
<sequence length="159" mass="17092">MSNFDDFFGQDNFNEVLNEQTIIEQQTEIVCSSEEISIVQQRLSILVEVAKQIILEQVCEVEVQTIVLQQFTSVVSSFGSTIDRSNGHSQAYDSSIAGLLGSIQNSDGSLSNNDLGFSGKDIGSNSKSVSGSNWNDSTSPQSVSNAKNLAMQASNCVSP</sequence>
<proteinExistence type="predicted"/>
<feature type="region of interest" description="Disordered" evidence="1">
    <location>
        <begin position="125"/>
        <end position="145"/>
    </location>
</feature>
<reference evidence="2 3" key="1">
    <citation type="submission" date="2015-04" db="EMBL/GenBank/DDBJ databases">
        <title>Complete genome sequence of Schizopora paradoxa KUC8140, a cosmopolitan wood degrader in East Asia.</title>
        <authorList>
            <consortium name="DOE Joint Genome Institute"/>
            <person name="Min B."/>
            <person name="Park H."/>
            <person name="Jang Y."/>
            <person name="Kim J.-J."/>
            <person name="Kim K.H."/>
            <person name="Pangilinan J."/>
            <person name="Lipzen A."/>
            <person name="Riley R."/>
            <person name="Grigoriev I.V."/>
            <person name="Spatafora J.W."/>
            <person name="Choi I.-G."/>
        </authorList>
    </citation>
    <scope>NUCLEOTIDE SEQUENCE [LARGE SCALE GENOMIC DNA]</scope>
    <source>
        <strain evidence="2 3">KUC8140</strain>
    </source>
</reference>
<evidence type="ECO:0000313" key="2">
    <source>
        <dbReference type="EMBL" id="KLO17177.1"/>
    </source>
</evidence>
<gene>
    <name evidence="2" type="ORF">SCHPADRAFT_821757</name>
</gene>
<organism evidence="2 3">
    <name type="scientific">Schizopora paradoxa</name>
    <dbReference type="NCBI Taxonomy" id="27342"/>
    <lineage>
        <taxon>Eukaryota</taxon>
        <taxon>Fungi</taxon>
        <taxon>Dikarya</taxon>
        <taxon>Basidiomycota</taxon>
        <taxon>Agaricomycotina</taxon>
        <taxon>Agaricomycetes</taxon>
        <taxon>Hymenochaetales</taxon>
        <taxon>Schizoporaceae</taxon>
        <taxon>Schizopora</taxon>
    </lineage>
</organism>
<dbReference type="EMBL" id="KQ085907">
    <property type="protein sequence ID" value="KLO17177.1"/>
    <property type="molecule type" value="Genomic_DNA"/>
</dbReference>
<name>A0A0H2RZX8_9AGAM</name>
<dbReference type="AlphaFoldDB" id="A0A0H2RZX8"/>
<accession>A0A0H2RZX8</accession>
<dbReference type="InParanoid" id="A0A0H2RZX8"/>
<keyword evidence="3" id="KW-1185">Reference proteome</keyword>
<dbReference type="OrthoDB" id="3236720at2759"/>
<evidence type="ECO:0000313" key="3">
    <source>
        <dbReference type="Proteomes" id="UP000053477"/>
    </source>
</evidence>